<keyword evidence="1" id="KW-1133">Transmembrane helix</keyword>
<dbReference type="Proteomes" id="UP000182624">
    <property type="component" value="Unassembled WGS sequence"/>
</dbReference>
<reference evidence="3" key="1">
    <citation type="submission" date="2016-10" db="EMBL/GenBank/DDBJ databases">
        <authorList>
            <person name="Varghese N."/>
            <person name="Submissions S."/>
        </authorList>
    </citation>
    <scope>NUCLEOTIDE SEQUENCE [LARGE SCALE GENOMIC DNA]</scope>
    <source>
        <strain evidence="3">P18</strain>
    </source>
</reference>
<dbReference type="OrthoDB" id="2003965at2"/>
<dbReference type="EMBL" id="FOXO01000004">
    <property type="protein sequence ID" value="SFP60162.1"/>
    <property type="molecule type" value="Genomic_DNA"/>
</dbReference>
<feature type="transmembrane region" description="Helical" evidence="1">
    <location>
        <begin position="12"/>
        <end position="35"/>
    </location>
</feature>
<dbReference type="RefSeq" id="WP_074884705.1">
    <property type="nucleotide sequence ID" value="NZ_FOXO01000004.1"/>
</dbReference>
<evidence type="ECO:0000313" key="2">
    <source>
        <dbReference type="EMBL" id="SFP60162.1"/>
    </source>
</evidence>
<dbReference type="AlphaFoldDB" id="A0A1I5RNN6"/>
<keyword evidence="1" id="KW-0812">Transmembrane</keyword>
<protein>
    <submittedName>
        <fullName evidence="2">Uncharacterized protein</fullName>
    </submittedName>
</protein>
<dbReference type="PROSITE" id="PS51257">
    <property type="entry name" value="PROKAR_LIPOPROTEIN"/>
    <property type="match status" value="1"/>
</dbReference>
<gene>
    <name evidence="2" type="ORF">SAMN04487928_104117</name>
</gene>
<organism evidence="2 3">
    <name type="scientific">Butyrivibrio proteoclasticus</name>
    <dbReference type="NCBI Taxonomy" id="43305"/>
    <lineage>
        <taxon>Bacteria</taxon>
        <taxon>Bacillati</taxon>
        <taxon>Bacillota</taxon>
        <taxon>Clostridia</taxon>
        <taxon>Lachnospirales</taxon>
        <taxon>Lachnospiraceae</taxon>
        <taxon>Butyrivibrio</taxon>
    </lineage>
</organism>
<evidence type="ECO:0000313" key="3">
    <source>
        <dbReference type="Proteomes" id="UP000182624"/>
    </source>
</evidence>
<keyword evidence="1" id="KW-0472">Membrane</keyword>
<sequence length="136" mass="15189">MSKSKNLPGAHVGSASILLIFTVLSLISFACLSLVNSRADYNLSNKLAERERIYYNACHQGNAFLAAVNSGYDYGLENGIIKESIQINDNQTLDITLSVNTVNNLSTSSNFYSIKQWQIVNHEDFEYDYSLPVKQN</sequence>
<keyword evidence="3" id="KW-1185">Reference proteome</keyword>
<proteinExistence type="predicted"/>
<name>A0A1I5RNN6_9FIRM</name>
<accession>A0A1I5RNN6</accession>
<evidence type="ECO:0000256" key="1">
    <source>
        <dbReference type="SAM" id="Phobius"/>
    </source>
</evidence>